<feature type="repeat" description="WD" evidence="6">
    <location>
        <begin position="152"/>
        <end position="193"/>
    </location>
</feature>
<keyword evidence="7" id="KW-0747">Spliceosome</keyword>
<evidence type="ECO:0000256" key="6">
    <source>
        <dbReference type="PROSITE-ProRule" id="PRU00221"/>
    </source>
</evidence>
<dbReference type="GO" id="GO:0071011">
    <property type="term" value="C:precatalytic spliceosome"/>
    <property type="evidence" value="ECO:0007669"/>
    <property type="project" value="TreeGrafter"/>
</dbReference>
<evidence type="ECO:0000256" key="7">
    <source>
        <dbReference type="RuleBase" id="RU369036"/>
    </source>
</evidence>
<dbReference type="InterPro" id="IPR020472">
    <property type="entry name" value="WD40_PAC1"/>
</dbReference>
<dbReference type="PANTHER" id="PTHR19923:SF0">
    <property type="entry name" value="PLEIOTROPIC REGULATOR 1"/>
    <property type="match status" value="1"/>
</dbReference>
<dbReference type="Proteomes" id="UP000837801">
    <property type="component" value="Unassembled WGS sequence"/>
</dbReference>
<comment type="subunit">
    <text evidence="7">Associated with the spliceosome.</text>
</comment>
<dbReference type="InterPro" id="IPR045241">
    <property type="entry name" value="Prp46/PLRG1-like"/>
</dbReference>
<keyword evidence="2 7" id="KW-0677">Repeat</keyword>
<sequence>MISYKDIFDLDDTGIIPPVDEKSDTIYRQSQISVIRAEAGEGSDAGKSNNFNFDEGMSEPGVPEYNDAKDKTQITDMVVRKKEEGTGATINPVSRGNSSAEWKLRRVIADAHQGWVRCIDIDPITNKWFVTGGSDATIKVWDLATSQIKATITGHIMGVRSLKVSSRFPYLFSGSEDKTVRCWDLERTNSAAGSQIRDYHGHVGGIYAMDLHPDLDLLVTAGRDSAIRVWDIRSRAQVMVLAGHRSDVTSIQCASSDPQIVSSSMDATIRLWDLRKAATQLTLTHHSKSIRSMLTHPHEATMCSADTGGNFKQWVLPRGDLLNEFNTESDDSKIVNTLSINPVTNSLFAGYDDGKMEFYDYVTGDLLQRTYSKPVPGSADKTTIYASKFDRSGSRFITCEGDKSIKVWAEE</sequence>
<evidence type="ECO:0000256" key="5">
    <source>
        <dbReference type="ARBA" id="ARBA00033071"/>
    </source>
</evidence>
<dbReference type="GO" id="GO:0000398">
    <property type="term" value="P:mRNA splicing, via spliceosome"/>
    <property type="evidence" value="ECO:0007669"/>
    <property type="project" value="UniProtKB-UniRule"/>
</dbReference>
<comment type="caution">
    <text evidence="8">The sequence shown here is derived from an EMBL/GenBank/DDBJ whole genome shotgun (WGS) entry which is preliminary data.</text>
</comment>
<dbReference type="Gene3D" id="2.130.10.10">
    <property type="entry name" value="YVTN repeat-like/Quinoprotein amine dehydrogenase"/>
    <property type="match status" value="1"/>
</dbReference>
<evidence type="ECO:0000256" key="4">
    <source>
        <dbReference type="ARBA" id="ARBA00026147"/>
    </source>
</evidence>
<gene>
    <name evidence="8" type="ORF">CLIB1423_18S03070</name>
</gene>
<organism evidence="8 9">
    <name type="scientific">[Candida] railenensis</name>
    <dbReference type="NCBI Taxonomy" id="45579"/>
    <lineage>
        <taxon>Eukaryota</taxon>
        <taxon>Fungi</taxon>
        <taxon>Dikarya</taxon>
        <taxon>Ascomycota</taxon>
        <taxon>Saccharomycotina</taxon>
        <taxon>Pichiomycetes</taxon>
        <taxon>Debaryomycetaceae</taxon>
        <taxon>Kurtzmaniella</taxon>
    </lineage>
</organism>
<dbReference type="AlphaFoldDB" id="A0A9P0QTP0"/>
<keyword evidence="9" id="KW-1185">Reference proteome</keyword>
<keyword evidence="7" id="KW-0539">Nucleus</keyword>
<dbReference type="PRINTS" id="PR00320">
    <property type="entry name" value="GPROTEINBRPT"/>
</dbReference>
<dbReference type="CDD" id="cd00200">
    <property type="entry name" value="WD40"/>
    <property type="match status" value="1"/>
</dbReference>
<keyword evidence="7" id="KW-0507">mRNA processing</keyword>
<comment type="subcellular location">
    <subcellularLocation>
        <location evidence="7">Nucleus</location>
    </subcellularLocation>
</comment>
<dbReference type="InterPro" id="IPR001680">
    <property type="entry name" value="WD40_rpt"/>
</dbReference>
<reference evidence="8" key="1">
    <citation type="submission" date="2022-03" db="EMBL/GenBank/DDBJ databases">
        <authorList>
            <person name="Legras J.-L."/>
            <person name="Devillers H."/>
            <person name="Grondin C."/>
        </authorList>
    </citation>
    <scope>NUCLEOTIDE SEQUENCE</scope>
    <source>
        <strain evidence="8">CLIB 1423</strain>
    </source>
</reference>
<dbReference type="GO" id="GO:0000974">
    <property type="term" value="C:Prp19 complex"/>
    <property type="evidence" value="ECO:0007669"/>
    <property type="project" value="TreeGrafter"/>
</dbReference>
<dbReference type="SMART" id="SM00320">
    <property type="entry name" value="WD40"/>
    <property type="match status" value="7"/>
</dbReference>
<accession>A0A9P0QTP0</accession>
<evidence type="ECO:0000313" key="9">
    <source>
        <dbReference type="Proteomes" id="UP000837801"/>
    </source>
</evidence>
<dbReference type="OrthoDB" id="10256122at2759"/>
<dbReference type="GO" id="GO:0071013">
    <property type="term" value="C:catalytic step 2 spliceosome"/>
    <property type="evidence" value="ECO:0007669"/>
    <property type="project" value="TreeGrafter"/>
</dbReference>
<dbReference type="Pfam" id="PF00400">
    <property type="entry name" value="WD40"/>
    <property type="match status" value="5"/>
</dbReference>
<dbReference type="InterPro" id="IPR015943">
    <property type="entry name" value="WD40/YVTN_repeat-like_dom_sf"/>
</dbReference>
<comment type="similarity">
    <text evidence="3 7">Belongs to the WD repeat PRL1/PRL2 family.</text>
</comment>
<keyword evidence="1 6" id="KW-0853">WD repeat</keyword>
<evidence type="ECO:0000256" key="2">
    <source>
        <dbReference type="ARBA" id="ARBA00022737"/>
    </source>
</evidence>
<feature type="repeat" description="WD" evidence="6">
    <location>
        <begin position="199"/>
        <end position="240"/>
    </location>
</feature>
<comment type="function">
    <text evidence="7">Involved in pre-mRNA splicing and required for cell cycle progression at G2/M.</text>
</comment>
<dbReference type="EMBL" id="CAKXYY010000018">
    <property type="protein sequence ID" value="CAH2354760.1"/>
    <property type="molecule type" value="Genomic_DNA"/>
</dbReference>
<dbReference type="InterPro" id="IPR019775">
    <property type="entry name" value="WD40_repeat_CS"/>
</dbReference>
<evidence type="ECO:0000256" key="3">
    <source>
        <dbReference type="ARBA" id="ARBA00025726"/>
    </source>
</evidence>
<feature type="repeat" description="WD" evidence="6">
    <location>
        <begin position="377"/>
        <end position="411"/>
    </location>
</feature>
<dbReference type="PROSITE" id="PS50294">
    <property type="entry name" value="WD_REPEATS_REGION"/>
    <property type="match status" value="5"/>
</dbReference>
<dbReference type="SUPFAM" id="SSF50978">
    <property type="entry name" value="WD40 repeat-like"/>
    <property type="match status" value="1"/>
</dbReference>
<keyword evidence="7" id="KW-0508">mRNA splicing</keyword>
<name>A0A9P0QTP0_9ASCO</name>
<proteinExistence type="inferred from homology"/>
<feature type="repeat" description="WD" evidence="6">
    <location>
        <begin position="109"/>
        <end position="151"/>
    </location>
</feature>
<protein>
    <recommendedName>
        <fullName evidence="4 7">Pre-mRNA-splicing factor PRP46</fullName>
    </recommendedName>
    <alternativeName>
        <fullName evidence="5 7">Pre-mRNA-processing protein 46</fullName>
    </alternativeName>
</protein>
<feature type="repeat" description="WD" evidence="6">
    <location>
        <begin position="241"/>
        <end position="282"/>
    </location>
</feature>
<dbReference type="PROSITE" id="PS00678">
    <property type="entry name" value="WD_REPEATS_1"/>
    <property type="match status" value="2"/>
</dbReference>
<dbReference type="InterPro" id="IPR036322">
    <property type="entry name" value="WD40_repeat_dom_sf"/>
</dbReference>
<evidence type="ECO:0000256" key="1">
    <source>
        <dbReference type="ARBA" id="ARBA00022574"/>
    </source>
</evidence>
<dbReference type="PROSITE" id="PS50082">
    <property type="entry name" value="WD_REPEATS_2"/>
    <property type="match status" value="5"/>
</dbReference>
<evidence type="ECO:0000313" key="8">
    <source>
        <dbReference type="EMBL" id="CAH2354760.1"/>
    </source>
</evidence>
<dbReference type="PANTHER" id="PTHR19923">
    <property type="entry name" value="WD40 REPEAT PROTEINPRL1/PRL2-RELATED"/>
    <property type="match status" value="1"/>
</dbReference>